<keyword evidence="1" id="KW-0472">Membrane</keyword>
<proteinExistence type="predicted"/>
<organism evidence="2 3">
    <name type="scientific">Duganella levis</name>
    <dbReference type="NCBI Taxonomy" id="2692169"/>
    <lineage>
        <taxon>Bacteria</taxon>
        <taxon>Pseudomonadati</taxon>
        <taxon>Pseudomonadota</taxon>
        <taxon>Betaproteobacteria</taxon>
        <taxon>Burkholderiales</taxon>
        <taxon>Oxalobacteraceae</taxon>
        <taxon>Telluria group</taxon>
        <taxon>Duganella</taxon>
    </lineage>
</organism>
<gene>
    <name evidence="2" type="ORF">GTP69_13960</name>
</gene>
<name>A0ABW9W0K8_9BURK</name>
<dbReference type="EMBL" id="WWCT01000010">
    <property type="protein sequence ID" value="MYN27519.1"/>
    <property type="molecule type" value="Genomic_DNA"/>
</dbReference>
<evidence type="ECO:0000313" key="3">
    <source>
        <dbReference type="Proteomes" id="UP000642144"/>
    </source>
</evidence>
<evidence type="ECO:0000256" key="1">
    <source>
        <dbReference type="SAM" id="Phobius"/>
    </source>
</evidence>
<protein>
    <submittedName>
        <fullName evidence="2">Uncharacterized protein</fullName>
    </submittedName>
</protein>
<dbReference type="Proteomes" id="UP000642144">
    <property type="component" value="Unassembled WGS sequence"/>
</dbReference>
<keyword evidence="1" id="KW-1133">Transmembrane helix</keyword>
<accession>A0ABW9W0K8</accession>
<evidence type="ECO:0000313" key="2">
    <source>
        <dbReference type="EMBL" id="MYN27519.1"/>
    </source>
</evidence>
<comment type="caution">
    <text evidence="2">The sequence shown here is derived from an EMBL/GenBank/DDBJ whole genome shotgun (WGS) entry which is preliminary data.</text>
</comment>
<keyword evidence="1" id="KW-0812">Transmembrane</keyword>
<reference evidence="2 3" key="1">
    <citation type="submission" date="2019-12" db="EMBL/GenBank/DDBJ databases">
        <title>Novel species isolated from a subtropical stream in China.</title>
        <authorList>
            <person name="Lu H."/>
        </authorList>
    </citation>
    <scope>NUCLEOTIDE SEQUENCE [LARGE SCALE GENOMIC DNA]</scope>
    <source>
        <strain evidence="2 3">CY42W</strain>
    </source>
</reference>
<keyword evidence="3" id="KW-1185">Reference proteome</keyword>
<dbReference type="RefSeq" id="WP_161055445.1">
    <property type="nucleotide sequence ID" value="NZ_WWCT01000010.1"/>
</dbReference>
<feature type="transmembrane region" description="Helical" evidence="1">
    <location>
        <begin position="49"/>
        <end position="67"/>
    </location>
</feature>
<sequence>MSGNGDLKNWGRVQLKEMRAALPFTKFTVATSLGGEVGMLLMMVFSVEAHVAIAVAMVIAAAAGWVWRNPKKSL</sequence>